<keyword evidence="1" id="KW-0227">DNA damage</keyword>
<sequence length="116" mass="13268">MLPFTERVISIIKQIPEGQVMTYGQIAALAGSPRAARQVVRILHSSSRKHKLPWHRVVNVKGEIGLQDEESRFMQRMQLEQEGVEFGLGDRINLEIFQADGEQTFLKCYTNPKDTE</sequence>
<dbReference type="Pfam" id="PF01035">
    <property type="entry name" value="DNA_binding_1"/>
    <property type="match status" value="1"/>
</dbReference>
<comment type="caution">
    <text evidence="3">The sequence shown here is derived from an EMBL/GenBank/DDBJ whole genome shotgun (WGS) entry which is preliminary data.</text>
</comment>
<proteinExistence type="predicted"/>
<dbReference type="Proteomes" id="UP000609323">
    <property type="component" value="Unassembled WGS sequence"/>
</dbReference>
<dbReference type="InterPro" id="IPR052520">
    <property type="entry name" value="ATL_DNA_repair"/>
</dbReference>
<evidence type="ECO:0000256" key="1">
    <source>
        <dbReference type="ARBA" id="ARBA00022763"/>
    </source>
</evidence>
<feature type="domain" description="Methylated-DNA-[protein]-cysteine S-methyltransferase DNA binding" evidence="2">
    <location>
        <begin position="3"/>
        <end position="84"/>
    </location>
</feature>
<organism evidence="3 4">
    <name type="scientific">Paenibacillus physcomitrellae</name>
    <dbReference type="NCBI Taxonomy" id="1619311"/>
    <lineage>
        <taxon>Bacteria</taxon>
        <taxon>Bacillati</taxon>
        <taxon>Bacillota</taxon>
        <taxon>Bacilli</taxon>
        <taxon>Bacillales</taxon>
        <taxon>Paenibacillaceae</taxon>
        <taxon>Paenibacillus</taxon>
    </lineage>
</organism>
<evidence type="ECO:0000313" key="3">
    <source>
        <dbReference type="EMBL" id="GGA42440.1"/>
    </source>
</evidence>
<dbReference type="EMBL" id="BMHF01000010">
    <property type="protein sequence ID" value="GGA42440.1"/>
    <property type="molecule type" value="Genomic_DNA"/>
</dbReference>
<name>A0ABQ1GF04_9BACL</name>
<dbReference type="PANTHER" id="PTHR42942:SF1">
    <property type="entry name" value="ALKYLTRANSFERASE-LIKE PROTEIN 1"/>
    <property type="match status" value="1"/>
</dbReference>
<evidence type="ECO:0000313" key="4">
    <source>
        <dbReference type="Proteomes" id="UP000609323"/>
    </source>
</evidence>
<dbReference type="CDD" id="cd06445">
    <property type="entry name" value="ATase"/>
    <property type="match status" value="1"/>
</dbReference>
<keyword evidence="4" id="KW-1185">Reference proteome</keyword>
<dbReference type="SUPFAM" id="SSF46767">
    <property type="entry name" value="Methylated DNA-protein cysteine methyltransferase, C-terminal domain"/>
    <property type="match status" value="1"/>
</dbReference>
<reference evidence="4" key="1">
    <citation type="journal article" date="2019" name="Int. J. Syst. Evol. Microbiol.">
        <title>The Global Catalogue of Microorganisms (GCM) 10K type strain sequencing project: providing services to taxonomists for standard genome sequencing and annotation.</title>
        <authorList>
            <consortium name="The Broad Institute Genomics Platform"/>
            <consortium name="The Broad Institute Genome Sequencing Center for Infectious Disease"/>
            <person name="Wu L."/>
            <person name="Ma J."/>
        </authorList>
    </citation>
    <scope>NUCLEOTIDE SEQUENCE [LARGE SCALE GENOMIC DNA]</scope>
    <source>
        <strain evidence="4">CGMCC 1.15044</strain>
    </source>
</reference>
<gene>
    <name evidence="3" type="ORF">GCM10010917_29680</name>
</gene>
<dbReference type="PANTHER" id="PTHR42942">
    <property type="entry name" value="6-O-METHYLGUANINE DNA METHYLTRANSFERASE"/>
    <property type="match status" value="1"/>
</dbReference>
<dbReference type="InterPro" id="IPR036388">
    <property type="entry name" value="WH-like_DNA-bd_sf"/>
</dbReference>
<protein>
    <recommendedName>
        <fullName evidence="2">Methylated-DNA-[protein]-cysteine S-methyltransferase DNA binding domain-containing protein</fullName>
    </recommendedName>
</protein>
<evidence type="ECO:0000259" key="2">
    <source>
        <dbReference type="Pfam" id="PF01035"/>
    </source>
</evidence>
<dbReference type="Gene3D" id="1.10.10.10">
    <property type="entry name" value="Winged helix-like DNA-binding domain superfamily/Winged helix DNA-binding domain"/>
    <property type="match status" value="1"/>
</dbReference>
<accession>A0ABQ1GF04</accession>
<dbReference type="InterPro" id="IPR036217">
    <property type="entry name" value="MethylDNA_cys_MeTrfase_DNAb"/>
</dbReference>
<dbReference type="InterPro" id="IPR014048">
    <property type="entry name" value="MethylDNA_cys_MeTrfase_DNA-bd"/>
</dbReference>